<dbReference type="EMBL" id="JACHXA010000003">
    <property type="protein sequence ID" value="MBB3064921.1"/>
    <property type="molecule type" value="Genomic_DNA"/>
</dbReference>
<comment type="cofactor">
    <cofactor evidence="1">
        <name>Fe(2+)</name>
        <dbReference type="ChEBI" id="CHEBI:29033"/>
    </cofactor>
</comment>
<dbReference type="InterPro" id="IPR008775">
    <property type="entry name" value="Phytyl_CoA_dOase-like"/>
</dbReference>
<dbReference type="Proteomes" id="UP000581135">
    <property type="component" value="Unassembled WGS sequence"/>
</dbReference>
<dbReference type="Pfam" id="PF05721">
    <property type="entry name" value="PhyH"/>
    <property type="match status" value="1"/>
</dbReference>
<keyword evidence="3" id="KW-1185">Reference proteome</keyword>
<dbReference type="Gene3D" id="2.60.120.620">
    <property type="entry name" value="q2cbj1_9rhob like domain"/>
    <property type="match status" value="1"/>
</dbReference>
<dbReference type="PANTHER" id="PTHR20883">
    <property type="entry name" value="PHYTANOYL-COA DIOXYGENASE DOMAIN CONTAINING 1"/>
    <property type="match status" value="1"/>
</dbReference>
<evidence type="ECO:0000313" key="3">
    <source>
        <dbReference type="Proteomes" id="UP000581135"/>
    </source>
</evidence>
<evidence type="ECO:0000313" key="2">
    <source>
        <dbReference type="EMBL" id="MBB3064921.1"/>
    </source>
</evidence>
<reference evidence="2 3" key="1">
    <citation type="submission" date="2020-08" db="EMBL/GenBank/DDBJ databases">
        <title>Genomic Encyclopedia of Type Strains, Phase III (KMG-III): the genomes of soil and plant-associated and newly described type strains.</title>
        <authorList>
            <person name="Whitman W."/>
        </authorList>
    </citation>
    <scope>NUCLEOTIDE SEQUENCE [LARGE SCALE GENOMIC DNA]</scope>
    <source>
        <strain evidence="2 3">CECT 8803</strain>
    </source>
</reference>
<organism evidence="2 3">
    <name type="scientific">Limibacillus halophilus</name>
    <dbReference type="NCBI Taxonomy" id="1579333"/>
    <lineage>
        <taxon>Bacteria</taxon>
        <taxon>Pseudomonadati</taxon>
        <taxon>Pseudomonadota</taxon>
        <taxon>Alphaproteobacteria</taxon>
        <taxon>Rhodospirillales</taxon>
        <taxon>Rhodovibrionaceae</taxon>
        <taxon>Limibacillus</taxon>
    </lineage>
</organism>
<gene>
    <name evidence="2" type="ORF">FHR98_001200</name>
</gene>
<name>A0A839SQ38_9PROT</name>
<accession>A0A839SQ38</accession>
<evidence type="ECO:0000256" key="1">
    <source>
        <dbReference type="ARBA" id="ARBA00001954"/>
    </source>
</evidence>
<proteinExistence type="predicted"/>
<comment type="caution">
    <text evidence="2">The sequence shown here is derived from an EMBL/GenBank/DDBJ whole genome shotgun (WGS) entry which is preliminary data.</text>
</comment>
<dbReference type="RefSeq" id="WP_183415746.1">
    <property type="nucleotide sequence ID" value="NZ_JACHXA010000003.1"/>
</dbReference>
<dbReference type="GO" id="GO:0005506">
    <property type="term" value="F:iron ion binding"/>
    <property type="evidence" value="ECO:0007669"/>
    <property type="project" value="UniProtKB-ARBA"/>
</dbReference>
<evidence type="ECO:0008006" key="4">
    <source>
        <dbReference type="Google" id="ProtNLM"/>
    </source>
</evidence>
<dbReference type="AlphaFoldDB" id="A0A839SQ38"/>
<protein>
    <recommendedName>
        <fullName evidence="4">Phytanoyl-CoA dioxygenase (PhyH)</fullName>
    </recommendedName>
</protein>
<sequence length="388" mass="43860">MNSSRSRPHNIALKPKGKVLHLAYDAITGWALDGGGSQSTLEIGLFLEGRFLHSVQASGPTDARLDQDAPPGAKIFRLPIPMEKQTEKRRALSVRFMINGQPLENSPAETTPDNWVPPQVDFEQITIQRNDTEAPVLDQATIDEEGLTPTQIHWREAGYVILPKFMPSNMISAYCHAWQQRCGQLAGWTCPVPYMHVPEAMALSTYGPLAQVLESLIGKTMAVQLNLTGWLSTRRDWHQDSYLSRKGASWRLAIWIALEDIHPDSGPFEFVPGSHRWPTLDNEKVRDLLPQHLRNADWPRWADRFVVPACKAEICKRRARVEKFIARKGDVLIWHGSLLHRGAVPVDPQRPRKSFIAHYSALDCRPDFPVALQSSHGGYYFPIHRPLD</sequence>
<dbReference type="PANTHER" id="PTHR20883:SF48">
    <property type="entry name" value="ECTOINE DIOXYGENASE"/>
    <property type="match status" value="1"/>
</dbReference>
<dbReference type="GO" id="GO:0016706">
    <property type="term" value="F:2-oxoglutarate-dependent dioxygenase activity"/>
    <property type="evidence" value="ECO:0007669"/>
    <property type="project" value="UniProtKB-ARBA"/>
</dbReference>
<dbReference type="SUPFAM" id="SSF51197">
    <property type="entry name" value="Clavaminate synthase-like"/>
    <property type="match status" value="1"/>
</dbReference>